<dbReference type="EMBL" id="AOID01000019">
    <property type="protein sequence ID" value="ELY68834.1"/>
    <property type="molecule type" value="Genomic_DNA"/>
</dbReference>
<evidence type="ECO:0000313" key="2">
    <source>
        <dbReference type="EMBL" id="ELY68834.1"/>
    </source>
</evidence>
<comment type="caution">
    <text evidence="2">The sequence shown here is derived from an EMBL/GenBank/DDBJ whole genome shotgun (WGS) entry which is preliminary data.</text>
</comment>
<dbReference type="Proteomes" id="UP000011632">
    <property type="component" value="Unassembled WGS sequence"/>
</dbReference>
<evidence type="ECO:0000256" key="1">
    <source>
        <dbReference type="SAM" id="Phobius"/>
    </source>
</evidence>
<name>L9Y421_9EURY</name>
<protein>
    <submittedName>
        <fullName evidence="2">Uncharacterized protein</fullName>
    </submittedName>
</protein>
<keyword evidence="1" id="KW-1133">Transmembrane helix</keyword>
<evidence type="ECO:0000313" key="3">
    <source>
        <dbReference type="Proteomes" id="UP000011632"/>
    </source>
</evidence>
<dbReference type="PATRIC" id="fig|1227496.3.peg.1149"/>
<keyword evidence="3" id="KW-1185">Reference proteome</keyword>
<feature type="transmembrane region" description="Helical" evidence="1">
    <location>
        <begin position="331"/>
        <end position="353"/>
    </location>
</feature>
<keyword evidence="1" id="KW-0812">Transmembrane</keyword>
<dbReference type="AlphaFoldDB" id="L9Y421"/>
<organism evidence="2 3">
    <name type="scientific">Natrinema versiforme JCM 10478</name>
    <dbReference type="NCBI Taxonomy" id="1227496"/>
    <lineage>
        <taxon>Archaea</taxon>
        <taxon>Methanobacteriati</taxon>
        <taxon>Methanobacteriota</taxon>
        <taxon>Stenosarchaea group</taxon>
        <taxon>Halobacteria</taxon>
        <taxon>Halobacteriales</taxon>
        <taxon>Natrialbaceae</taxon>
        <taxon>Natrinema</taxon>
    </lineage>
</organism>
<reference evidence="2 3" key="1">
    <citation type="journal article" date="2014" name="PLoS Genet.">
        <title>Phylogenetically driven sequencing of extremely halophilic archaea reveals strategies for static and dynamic osmo-response.</title>
        <authorList>
            <person name="Becker E.A."/>
            <person name="Seitzer P.M."/>
            <person name="Tritt A."/>
            <person name="Larsen D."/>
            <person name="Krusor M."/>
            <person name="Yao A.I."/>
            <person name="Wu D."/>
            <person name="Madern D."/>
            <person name="Eisen J.A."/>
            <person name="Darling A.E."/>
            <person name="Facciotti M.T."/>
        </authorList>
    </citation>
    <scope>NUCLEOTIDE SEQUENCE [LARGE SCALE GENOMIC DNA]</scope>
    <source>
        <strain evidence="2 3">JCM 10478</strain>
    </source>
</reference>
<accession>L9Y421</accession>
<dbReference type="STRING" id="1227496.C489_05693"/>
<sequence>MVALVALAGVAGFAGSAAATTHTTTLAGDGTDTVADFNASDDEYLETDISSDGTDFATDGTSTAKMNISLDGTDYAQLETAITDDTTASQTLNLSEGELDDLPGDAGETVTVNVTTWGTDGNGSVTTAESTFAVDITFQNSYAVASVDDSSATIEEADGPGFFSTSTITSLWSSSSDDPADLHTYESTVGIDGSNTTVTVLDETTNGSDAYSESIRDDIESGDVIYGASVGVNGTPVKAFYDEVDTDKIADGDTYAVYDSSNNVWTVHTGDAQDGATEMDVYLSSQSYTSVDSFDSSAVNDLFVGDLDMGVSSLVSNFGFGSLSTFSVLEALGVGMIAPAGGASLAGLALVAGRKRLGA</sequence>
<keyword evidence="1" id="KW-0472">Membrane</keyword>
<gene>
    <name evidence="2" type="ORF">C489_05693</name>
</gene>
<proteinExistence type="predicted"/>